<dbReference type="OrthoDB" id="3251881at2"/>
<dbReference type="EMBL" id="JBGOGF010000004">
    <property type="protein sequence ID" value="MFA1771394.1"/>
    <property type="molecule type" value="Genomic_DNA"/>
</dbReference>
<evidence type="ECO:0000313" key="3">
    <source>
        <dbReference type="Proteomes" id="UP000323866"/>
    </source>
</evidence>
<reference evidence="1 3" key="2">
    <citation type="submission" date="2019-09" db="EMBL/GenBank/DDBJ databases">
        <title>A bacterium isolated from glacier soil.</title>
        <authorList>
            <person name="Liu Q."/>
        </authorList>
    </citation>
    <scope>NUCLEOTIDE SEQUENCE [LARGE SCALE GENOMIC DNA]</scope>
    <source>
        <strain evidence="1 3">MDT1-10-3</strain>
    </source>
</reference>
<dbReference type="AlphaFoldDB" id="A0A5M8QBC8"/>
<evidence type="ECO:0000313" key="2">
    <source>
        <dbReference type="EMBL" id="MFA1771394.1"/>
    </source>
</evidence>
<name>A0A5M8QBC8_9BACT</name>
<keyword evidence="4" id="KW-1185">Reference proteome</keyword>
<dbReference type="RefSeq" id="WP_149099490.1">
    <property type="nucleotide sequence ID" value="NZ_BMMG01000005.1"/>
</dbReference>
<reference evidence="1 3" key="1">
    <citation type="submission" date="2019-07" db="EMBL/GenBank/DDBJ databases">
        <authorList>
            <person name="Qu J.-H."/>
        </authorList>
    </citation>
    <scope>NUCLEOTIDE SEQUENCE [LARGE SCALE GENOMIC DNA]</scope>
    <source>
        <strain evidence="1 3">MDT1-10-3</strain>
    </source>
</reference>
<reference evidence="2 4" key="3">
    <citation type="submission" date="2024-08" db="EMBL/GenBank/DDBJ databases">
        <authorList>
            <person name="Wei W."/>
        </authorList>
    </citation>
    <scope>NUCLEOTIDE SEQUENCE [LARGE SCALE GENOMIC DNA]</scope>
    <source>
        <strain evidence="2 4">XU2</strain>
    </source>
</reference>
<evidence type="ECO:0000313" key="1">
    <source>
        <dbReference type="EMBL" id="KAA6432458.1"/>
    </source>
</evidence>
<organism evidence="1 3">
    <name type="scientific">Rufibacter glacialis</name>
    <dbReference type="NCBI Taxonomy" id="1259555"/>
    <lineage>
        <taxon>Bacteria</taxon>
        <taxon>Pseudomonadati</taxon>
        <taxon>Bacteroidota</taxon>
        <taxon>Cytophagia</taxon>
        <taxon>Cytophagales</taxon>
        <taxon>Hymenobacteraceae</taxon>
        <taxon>Rufibacter</taxon>
    </lineage>
</organism>
<dbReference type="Proteomes" id="UP001570846">
    <property type="component" value="Unassembled WGS sequence"/>
</dbReference>
<proteinExistence type="predicted"/>
<gene>
    <name evidence="2" type="ORF">ACD591_08840</name>
    <name evidence="1" type="ORF">FOE74_15270</name>
</gene>
<protein>
    <recommendedName>
        <fullName evidence="5">Lipopolysaccharide biosynthesis protein</fullName>
    </recommendedName>
</protein>
<accession>A0A5M8QBC8</accession>
<comment type="caution">
    <text evidence="1">The sequence shown here is derived from an EMBL/GenBank/DDBJ whole genome shotgun (WGS) entry which is preliminary data.</text>
</comment>
<dbReference type="Proteomes" id="UP000323866">
    <property type="component" value="Unassembled WGS sequence"/>
</dbReference>
<dbReference type="EMBL" id="VKKZ01000022">
    <property type="protein sequence ID" value="KAA6432458.1"/>
    <property type="molecule type" value="Genomic_DNA"/>
</dbReference>
<evidence type="ECO:0008006" key="5">
    <source>
        <dbReference type="Google" id="ProtNLM"/>
    </source>
</evidence>
<sequence length="328" mass="39295">MIERVKQKLAGKKVLFISCKFYHYGEAVREKIESCGAEVTFYYERNTTLQHVLVANFFPHRLDEWQDAHYRKILKETAQQTFDYLIVIRGYKMQGWFVEELKERNPQVQTILYQWDSYKAWDADYRYLLPYFDRTLTFDYQDAAQLRIPYAPTFHTDEYAKAKGGPPMYDFIFCSNLTEEKYEFLKRFLEFTSQRGYRVHTHIYVNWFKYLKDRFRGKGVEFRHVSFRRLNRWEYFSLFCRSKSVVDFSSTAQTGITMRVIDALGSGKRVLTNNTYVTQEPGFDPRQVVIYNASDLSLPEYVAQEESFSKKDYSIDKWLDNLFFAQAE</sequence>
<evidence type="ECO:0000313" key="4">
    <source>
        <dbReference type="Proteomes" id="UP001570846"/>
    </source>
</evidence>